<name>A0AB38YC90_9GAMM</name>
<evidence type="ECO:0000313" key="3">
    <source>
        <dbReference type="EMBL" id="WLD56912.1"/>
    </source>
</evidence>
<gene>
    <name evidence="3" type="ORF">NFC81_09225</name>
</gene>
<feature type="compositionally biased region" description="Polar residues" evidence="1">
    <location>
        <begin position="48"/>
        <end position="64"/>
    </location>
</feature>
<sequence>MKKILSCTLFITLSGCASTMVWHHPDMASQNFYSDRAHCNSIAGPGNHQIQTQNNQPQNFSSGFTQGWNNAAAASAVQRQSQIFNDCMRGKGYYLAPENTAPENPAPVKTSSLDNAKDRFWDDIEEAIPYWQDLQSTDAGQRWLLGNDPLSGRQRNEILLDAADQLDSQRVIAIFRQLERDIGYQPQASLGPDNIVAELNSYGAPTLGFLLVQEVSNDHDIDVLHGFDILSIERVGSSANITKATRMAYHQPTNSEPIEIRTTFELDCNDFYFRATLREFTYYKTEIDPYSEVNLRQDWNPFTSQTPNGVLFTMVCQDVAVAKIIDAHWAGHGMQLLKIVPSLVSPLELVVLSDRNDIDSELVPSGLSMFLANNNPNFRHLLN</sequence>
<dbReference type="EMBL" id="CP101717">
    <property type="protein sequence ID" value="WLD56912.1"/>
    <property type="molecule type" value="Genomic_DNA"/>
</dbReference>
<proteinExistence type="predicted"/>
<accession>A0AB38YC90</accession>
<keyword evidence="2" id="KW-0732">Signal</keyword>
<dbReference type="RefSeq" id="WP_304994197.1">
    <property type="nucleotide sequence ID" value="NZ_CP101717.1"/>
</dbReference>
<feature type="region of interest" description="Disordered" evidence="1">
    <location>
        <begin position="44"/>
        <end position="64"/>
    </location>
</feature>
<evidence type="ECO:0000256" key="2">
    <source>
        <dbReference type="SAM" id="SignalP"/>
    </source>
</evidence>
<feature type="signal peptide" evidence="2">
    <location>
        <begin position="1"/>
        <end position="19"/>
    </location>
</feature>
<feature type="chain" id="PRO_5044210637" evidence="2">
    <location>
        <begin position="20"/>
        <end position="383"/>
    </location>
</feature>
<protein>
    <submittedName>
        <fullName evidence="3">Uncharacterized protein</fullName>
    </submittedName>
</protein>
<organism evidence="3">
    <name type="scientific">Salinispirillum sp. LH 10-3-1</name>
    <dbReference type="NCBI Taxonomy" id="2952525"/>
    <lineage>
        <taxon>Bacteria</taxon>
        <taxon>Pseudomonadati</taxon>
        <taxon>Pseudomonadota</taxon>
        <taxon>Gammaproteobacteria</taxon>
        <taxon>Oceanospirillales</taxon>
        <taxon>Saccharospirillaceae</taxon>
        <taxon>Salinispirillum</taxon>
    </lineage>
</organism>
<evidence type="ECO:0000256" key="1">
    <source>
        <dbReference type="SAM" id="MobiDB-lite"/>
    </source>
</evidence>
<dbReference type="AlphaFoldDB" id="A0AB38YC90"/>
<dbReference type="PROSITE" id="PS51257">
    <property type="entry name" value="PROKAR_LIPOPROTEIN"/>
    <property type="match status" value="1"/>
</dbReference>
<reference evidence="3" key="1">
    <citation type="submission" date="2022-07" db="EMBL/GenBank/DDBJ databases">
        <title>Complete genome sequence of Salinispirillum sp. LH10-3-1 capable of multiple carbohydrate inversion isolated from a soda lake.</title>
        <authorList>
            <person name="Liu J."/>
            <person name="Zhai Y."/>
            <person name="Zhang H."/>
            <person name="Yang H."/>
            <person name="Qu J."/>
            <person name="Li J."/>
        </authorList>
    </citation>
    <scope>NUCLEOTIDE SEQUENCE</scope>
    <source>
        <strain evidence="3">LH 10-3-1</strain>
    </source>
</reference>